<reference evidence="8 9" key="1">
    <citation type="submission" date="2016-10" db="EMBL/GenBank/DDBJ databases">
        <authorList>
            <person name="de Groot N.N."/>
        </authorList>
    </citation>
    <scope>NUCLEOTIDE SEQUENCE [LARGE SCALE GENOMIC DNA]</scope>
    <source>
        <strain evidence="8 9">JCM 18415</strain>
    </source>
</reference>
<sequence>MSHTVPPQGIHVLIIDDCPETLRPLSGLIRSAGMRLSLLTEPRQALQRAQALRPDLILLDVHMAQMDGFAVCRLLQEAPQTRQIPIIFLTSAVAVEQRLQGLTLGGVDYVVKPFAPEEVLARIRIHVQLARRDSPAEVNVDYGEAVRDPDQVILHAAMRLIAQQLDAPPTLSDIARQVGTHDKKLSAIFRR</sequence>
<dbReference type="Proteomes" id="UP000242815">
    <property type="component" value="Unassembled WGS sequence"/>
</dbReference>
<evidence type="ECO:0000256" key="6">
    <source>
        <dbReference type="PROSITE-ProRule" id="PRU00169"/>
    </source>
</evidence>
<evidence type="ECO:0000256" key="1">
    <source>
        <dbReference type="ARBA" id="ARBA00022553"/>
    </source>
</evidence>
<evidence type="ECO:0000313" key="9">
    <source>
        <dbReference type="Proteomes" id="UP000242815"/>
    </source>
</evidence>
<dbReference type="RefSeq" id="WP_235818628.1">
    <property type="nucleotide sequence ID" value="NZ_FOYD01000007.1"/>
</dbReference>
<gene>
    <name evidence="8" type="ORF">SAMN05216578_10740</name>
</gene>
<dbReference type="AlphaFoldDB" id="A0A1I6BVS2"/>
<feature type="modified residue" description="4-aspartylphosphate" evidence="6">
    <location>
        <position position="60"/>
    </location>
</feature>
<dbReference type="InterPro" id="IPR001789">
    <property type="entry name" value="Sig_transdc_resp-reg_receiver"/>
</dbReference>
<dbReference type="GO" id="GO:0000976">
    <property type="term" value="F:transcription cis-regulatory region binding"/>
    <property type="evidence" value="ECO:0007669"/>
    <property type="project" value="TreeGrafter"/>
</dbReference>
<name>A0A1I6BVS2_9GAMM</name>
<dbReference type="GO" id="GO:0005829">
    <property type="term" value="C:cytosol"/>
    <property type="evidence" value="ECO:0007669"/>
    <property type="project" value="TreeGrafter"/>
</dbReference>
<evidence type="ECO:0000256" key="2">
    <source>
        <dbReference type="ARBA" id="ARBA00023012"/>
    </source>
</evidence>
<feature type="domain" description="Response regulatory" evidence="7">
    <location>
        <begin position="11"/>
        <end position="127"/>
    </location>
</feature>
<keyword evidence="1 6" id="KW-0597">Phosphoprotein</keyword>
<evidence type="ECO:0000256" key="4">
    <source>
        <dbReference type="ARBA" id="ARBA00023125"/>
    </source>
</evidence>
<keyword evidence="4" id="KW-0238">DNA-binding</keyword>
<dbReference type="GO" id="GO:0006355">
    <property type="term" value="P:regulation of DNA-templated transcription"/>
    <property type="evidence" value="ECO:0007669"/>
    <property type="project" value="TreeGrafter"/>
</dbReference>
<proteinExistence type="predicted"/>
<dbReference type="PROSITE" id="PS50110">
    <property type="entry name" value="RESPONSE_REGULATORY"/>
    <property type="match status" value="1"/>
</dbReference>
<accession>A0A1I6BVS2</accession>
<dbReference type="SMART" id="SM00448">
    <property type="entry name" value="REC"/>
    <property type="match status" value="1"/>
</dbReference>
<dbReference type="SUPFAM" id="SSF52172">
    <property type="entry name" value="CheY-like"/>
    <property type="match status" value="1"/>
</dbReference>
<dbReference type="InterPro" id="IPR039420">
    <property type="entry name" value="WalR-like"/>
</dbReference>
<dbReference type="EMBL" id="FOYD01000007">
    <property type="protein sequence ID" value="SFQ85030.1"/>
    <property type="molecule type" value="Genomic_DNA"/>
</dbReference>
<dbReference type="GO" id="GO:0000156">
    <property type="term" value="F:phosphorelay response regulator activity"/>
    <property type="evidence" value="ECO:0007669"/>
    <property type="project" value="TreeGrafter"/>
</dbReference>
<keyword evidence="5" id="KW-0804">Transcription</keyword>
<keyword evidence="3" id="KW-0805">Transcription regulation</keyword>
<dbReference type="PANTHER" id="PTHR48111:SF1">
    <property type="entry name" value="TWO-COMPONENT RESPONSE REGULATOR ORR33"/>
    <property type="match status" value="1"/>
</dbReference>
<dbReference type="Pfam" id="PF00072">
    <property type="entry name" value="Response_reg"/>
    <property type="match status" value="1"/>
</dbReference>
<evidence type="ECO:0000259" key="7">
    <source>
        <dbReference type="PROSITE" id="PS50110"/>
    </source>
</evidence>
<dbReference type="PANTHER" id="PTHR48111">
    <property type="entry name" value="REGULATOR OF RPOS"/>
    <property type="match status" value="1"/>
</dbReference>
<dbReference type="GO" id="GO:0032993">
    <property type="term" value="C:protein-DNA complex"/>
    <property type="evidence" value="ECO:0007669"/>
    <property type="project" value="TreeGrafter"/>
</dbReference>
<evidence type="ECO:0000256" key="5">
    <source>
        <dbReference type="ARBA" id="ARBA00023163"/>
    </source>
</evidence>
<keyword evidence="2" id="KW-0902">Two-component regulatory system</keyword>
<dbReference type="STRING" id="1002526.SAMN05216578_10740"/>
<protein>
    <submittedName>
        <fullName evidence="8">Response regulator receiver domain-containing protein</fullName>
    </submittedName>
</protein>
<organism evidence="8 9">
    <name type="scientific">Halopseudomonas formosensis</name>
    <dbReference type="NCBI Taxonomy" id="1002526"/>
    <lineage>
        <taxon>Bacteria</taxon>
        <taxon>Pseudomonadati</taxon>
        <taxon>Pseudomonadota</taxon>
        <taxon>Gammaproteobacteria</taxon>
        <taxon>Pseudomonadales</taxon>
        <taxon>Pseudomonadaceae</taxon>
        <taxon>Halopseudomonas</taxon>
    </lineage>
</organism>
<dbReference type="Gene3D" id="3.40.50.2300">
    <property type="match status" value="1"/>
</dbReference>
<evidence type="ECO:0000313" key="8">
    <source>
        <dbReference type="EMBL" id="SFQ85030.1"/>
    </source>
</evidence>
<dbReference type="InterPro" id="IPR011006">
    <property type="entry name" value="CheY-like_superfamily"/>
</dbReference>
<evidence type="ECO:0000256" key="3">
    <source>
        <dbReference type="ARBA" id="ARBA00023015"/>
    </source>
</evidence>